<evidence type="ECO:0000259" key="6">
    <source>
        <dbReference type="Pfam" id="PF25954"/>
    </source>
</evidence>
<dbReference type="SUPFAM" id="SSF111369">
    <property type="entry name" value="HlyD-like secretion proteins"/>
    <property type="match status" value="2"/>
</dbReference>
<dbReference type="Gene3D" id="2.40.50.100">
    <property type="match status" value="1"/>
</dbReference>
<feature type="region of interest" description="Disordered" evidence="4">
    <location>
        <begin position="334"/>
        <end position="402"/>
    </location>
</feature>
<evidence type="ECO:0000256" key="4">
    <source>
        <dbReference type="SAM" id="MobiDB-lite"/>
    </source>
</evidence>
<dbReference type="InterPro" id="IPR058792">
    <property type="entry name" value="Beta-barrel_RND_2"/>
</dbReference>
<dbReference type="KEGG" id="rbu:PG1C_09105"/>
<dbReference type="NCBIfam" id="TIGR01730">
    <property type="entry name" value="RND_mfp"/>
    <property type="match status" value="1"/>
</dbReference>
<sequence>MKTLTRFSRPRLIALALIILAAITYAAWHFFAAGGEALKFKQARVEAGPITSAVSATGTLNPVVSVQVGSQVSGQIKEILVDFNSPVKAGQLIARLDPETYRQRVIQAQADTEAARANLAMQQADVLRVQANLTDAQRDYARKKLLVEKKFISPADLDKAQTTFDAAVAALRVAQAQALSGAAQVRQRQALLAQAQVDLGRTEIRSPVDGVVVKRSVDTGQTVAASLQAPELFIIAKSLTDMQVETSVDEADVGRIQPGQSVSFTVDAFPGQHFAGQVTQVRKAASIVSNVVSYTVVVSAANPDLILLPGMTANVRIITAHKDNVLKVPNAALRFRPPTTGDEKGEEKSIPAARGDSSRTVPQGDLPRGVSPAPTFRRGEDSSNGSRPTADSSPKADSNLWVLDKDGKPSAVAVRLGLTEGSMTEIIVSPPADNGRIKAGSEVIIGLQNASRGKSAGAPGPRMF</sequence>
<dbReference type="GO" id="GO:0022857">
    <property type="term" value="F:transmembrane transporter activity"/>
    <property type="evidence" value="ECO:0007669"/>
    <property type="project" value="InterPro"/>
</dbReference>
<keyword evidence="3" id="KW-0175">Coiled coil</keyword>
<dbReference type="InterPro" id="IPR058625">
    <property type="entry name" value="MdtA-like_BSH"/>
</dbReference>
<dbReference type="GO" id="GO:0016020">
    <property type="term" value="C:membrane"/>
    <property type="evidence" value="ECO:0007669"/>
    <property type="project" value="InterPro"/>
</dbReference>
<dbReference type="InterPro" id="IPR006143">
    <property type="entry name" value="RND_pump_MFP"/>
</dbReference>
<dbReference type="InterPro" id="IPR050465">
    <property type="entry name" value="UPF0194_transport"/>
</dbReference>
<dbReference type="GO" id="GO:0030313">
    <property type="term" value="C:cell envelope"/>
    <property type="evidence" value="ECO:0007669"/>
    <property type="project" value="UniProtKB-SubCell"/>
</dbReference>
<evidence type="ECO:0000313" key="7">
    <source>
        <dbReference type="EMBL" id="AJP48560.1"/>
    </source>
</evidence>
<dbReference type="RefSeq" id="WP_202634523.1">
    <property type="nucleotide sequence ID" value="NZ_CP010554.1"/>
</dbReference>
<dbReference type="PANTHER" id="PTHR32347">
    <property type="entry name" value="EFFLUX SYSTEM COMPONENT YKNX-RELATED"/>
    <property type="match status" value="1"/>
</dbReference>
<evidence type="ECO:0000256" key="1">
    <source>
        <dbReference type="ARBA" id="ARBA00004196"/>
    </source>
</evidence>
<feature type="domain" description="CusB-like beta-barrel" evidence="6">
    <location>
        <begin position="244"/>
        <end position="319"/>
    </location>
</feature>
<dbReference type="PANTHER" id="PTHR32347:SF14">
    <property type="entry name" value="EFFLUX SYSTEM COMPONENT YKNX-RELATED"/>
    <property type="match status" value="1"/>
</dbReference>
<comment type="similarity">
    <text evidence="2">Belongs to the membrane fusion protein (MFP) (TC 8.A.1) family.</text>
</comment>
<feature type="domain" description="Multidrug resistance protein MdtA-like barrel-sandwich hybrid" evidence="5">
    <location>
        <begin position="66"/>
        <end position="231"/>
    </location>
</feature>
<comment type="subcellular location">
    <subcellularLocation>
        <location evidence="1">Cell envelope</location>
    </subcellularLocation>
</comment>
<gene>
    <name evidence="7" type="ORF">PG1C_09105</name>
</gene>
<organism evidence="7 8">
    <name type="scientific">Rugosibacter aromaticivorans</name>
    <dbReference type="NCBI Taxonomy" id="1565605"/>
    <lineage>
        <taxon>Bacteria</taxon>
        <taxon>Pseudomonadati</taxon>
        <taxon>Pseudomonadota</taxon>
        <taxon>Betaproteobacteria</taxon>
        <taxon>Nitrosomonadales</taxon>
        <taxon>Sterolibacteriaceae</taxon>
        <taxon>Rugosibacter</taxon>
    </lineage>
</organism>
<dbReference type="AlphaFoldDB" id="A0A0C5J9D3"/>
<dbReference type="Gene3D" id="2.40.30.170">
    <property type="match status" value="1"/>
</dbReference>
<keyword evidence="8" id="KW-1185">Reference proteome</keyword>
<protein>
    <submittedName>
        <fullName evidence="7">Uncharacterized protein</fullName>
    </submittedName>
</protein>
<dbReference type="STRING" id="1565605.PG1C_09105"/>
<dbReference type="PATRIC" id="fig|1565605.3.peg.1933"/>
<dbReference type="HOGENOM" id="CLU_018816_14_1_4"/>
<dbReference type="Pfam" id="PF25917">
    <property type="entry name" value="BSH_RND"/>
    <property type="match status" value="1"/>
</dbReference>
<reference evidence="7 8" key="1">
    <citation type="journal article" date="2015" name="Genome Announc.">
        <title>Complete Genome Sequence of a Novel Bacterium within the Family Rhodocyclaceae That Degrades Polycyclic Aromatic Hydrocarbons.</title>
        <authorList>
            <person name="Singleton D.R."/>
            <person name="Dickey A.N."/>
            <person name="Scholl E.H."/>
            <person name="Wright F.A."/>
            <person name="Aitken M.D."/>
        </authorList>
    </citation>
    <scope>NUCLEOTIDE SEQUENCE [LARGE SCALE GENOMIC DNA]</scope>
    <source>
        <strain evidence="8">PG1-Ca6</strain>
    </source>
</reference>
<dbReference type="Pfam" id="PF25954">
    <property type="entry name" value="Beta-barrel_RND_2"/>
    <property type="match status" value="1"/>
</dbReference>
<dbReference type="Gene3D" id="1.10.287.470">
    <property type="entry name" value="Helix hairpin bin"/>
    <property type="match status" value="1"/>
</dbReference>
<evidence type="ECO:0000256" key="3">
    <source>
        <dbReference type="ARBA" id="ARBA00023054"/>
    </source>
</evidence>
<feature type="compositionally biased region" description="Polar residues" evidence="4">
    <location>
        <begin position="382"/>
        <end position="396"/>
    </location>
</feature>
<evidence type="ECO:0000313" key="8">
    <source>
        <dbReference type="Proteomes" id="UP000061603"/>
    </source>
</evidence>
<accession>A0A0C5J9D3</accession>
<proteinExistence type="inferred from homology"/>
<dbReference type="Proteomes" id="UP000061603">
    <property type="component" value="Chromosome"/>
</dbReference>
<dbReference type="EMBL" id="CP010554">
    <property type="protein sequence ID" value="AJP48560.1"/>
    <property type="molecule type" value="Genomic_DNA"/>
</dbReference>
<evidence type="ECO:0000256" key="2">
    <source>
        <dbReference type="ARBA" id="ARBA00009477"/>
    </source>
</evidence>
<name>A0A0C5J9D3_9PROT</name>
<evidence type="ECO:0000259" key="5">
    <source>
        <dbReference type="Pfam" id="PF25917"/>
    </source>
</evidence>